<feature type="domain" description="CBS" evidence="5">
    <location>
        <begin position="335"/>
        <end position="392"/>
    </location>
</feature>
<evidence type="ECO:0000313" key="7">
    <source>
        <dbReference type="EMBL" id="KAF2433835.1"/>
    </source>
</evidence>
<sequence length="673" mass="71964">MSAAGGTFRGTPKGRGQAAAAFTNSPSHIPIPRPALETHASQVSQSDAGASTLSASRQKQSKRDEAIRKKIETDLNKKRQQPGRARHTRKAPPGTVLALKPSQALQIKPNTTVAEAAQLMAAKREDCVLVTDDDDRIAGIFTAKDLAFRVVGAGIKARDVTIAEIMTKNPLCAKTDTSATDALDLMVRKGFRHLPVMDENHDISGILDITKCFYDAMEKLERAYSSSRKLYDALEGVQAELGSSQPAQIIQYVEAIRTKMSGPTLESVLTGLPPTTVSVRTSVKDAAALMKENHTTAVLVQDQGQITGIFTSKDVVLRVIAAGLDPATCSVVRVMTPHPDFAPMDMSIQAALRKMHDGHYLNLPVMSEAGEIVGMVDVLKLTYATLDQINQMASIDGEGPAWNKFWMSLDAETESMMSGEGSNRPTTDAGRSLMSPGLHDTRPGMQERGDSVLPNDSASHHGADSPDPSAVAAAQSPGYEDPLFPFKFKAPSGRMHRLQLATSAGVSELVTLVSQKLGSEVDSIGGVPEVTEGSLGKSGFALSYLDNEGDTVSITTDRDLLDAIELARHGHRDKVDLFVHDPSQPPMSATVDPAPALPRQPSPPASTMRKRVDVDVDDAEEEVVEKARKVKGGLQKQEELIAGVPNELLLPGAIVTLAVVIVAVFGLSRASSR</sequence>
<dbReference type="CDD" id="cd06409">
    <property type="entry name" value="PB1_MUG70"/>
    <property type="match status" value="1"/>
</dbReference>
<keyword evidence="4" id="KW-0812">Transmembrane</keyword>
<evidence type="ECO:0000259" key="5">
    <source>
        <dbReference type="PROSITE" id="PS51371"/>
    </source>
</evidence>
<dbReference type="InterPro" id="IPR000644">
    <property type="entry name" value="CBS_dom"/>
</dbReference>
<proteinExistence type="predicted"/>
<dbReference type="Pfam" id="PF00564">
    <property type="entry name" value="PB1"/>
    <property type="match status" value="1"/>
</dbReference>
<feature type="transmembrane region" description="Helical" evidence="4">
    <location>
        <begin position="648"/>
        <end position="667"/>
    </location>
</feature>
<name>A0A9P4U1H6_9PEZI</name>
<accession>A0A9P4U1H6</accession>
<feature type="domain" description="PB1" evidence="6">
    <location>
        <begin position="481"/>
        <end position="582"/>
    </location>
</feature>
<dbReference type="PROSITE" id="PS51371">
    <property type="entry name" value="CBS"/>
    <property type="match status" value="4"/>
</dbReference>
<feature type="compositionally biased region" description="Low complexity" evidence="3">
    <location>
        <begin position="465"/>
        <end position="476"/>
    </location>
</feature>
<keyword evidence="1" id="KW-0677">Repeat</keyword>
<dbReference type="PROSITE" id="PS51745">
    <property type="entry name" value="PB1"/>
    <property type="match status" value="1"/>
</dbReference>
<evidence type="ECO:0000256" key="3">
    <source>
        <dbReference type="SAM" id="MobiDB-lite"/>
    </source>
</evidence>
<dbReference type="InterPro" id="IPR000270">
    <property type="entry name" value="PB1_dom"/>
</dbReference>
<reference evidence="7" key="1">
    <citation type="journal article" date="2020" name="Stud. Mycol.">
        <title>101 Dothideomycetes genomes: a test case for predicting lifestyles and emergence of pathogens.</title>
        <authorList>
            <person name="Haridas S."/>
            <person name="Albert R."/>
            <person name="Binder M."/>
            <person name="Bloem J."/>
            <person name="Labutti K."/>
            <person name="Salamov A."/>
            <person name="Andreopoulos B."/>
            <person name="Baker S."/>
            <person name="Barry K."/>
            <person name="Bills G."/>
            <person name="Bluhm B."/>
            <person name="Cannon C."/>
            <person name="Castanera R."/>
            <person name="Culley D."/>
            <person name="Daum C."/>
            <person name="Ezra D."/>
            <person name="Gonzalez J."/>
            <person name="Henrissat B."/>
            <person name="Kuo A."/>
            <person name="Liang C."/>
            <person name="Lipzen A."/>
            <person name="Lutzoni F."/>
            <person name="Magnuson J."/>
            <person name="Mondo S."/>
            <person name="Nolan M."/>
            <person name="Ohm R."/>
            <person name="Pangilinan J."/>
            <person name="Park H.-J."/>
            <person name="Ramirez L."/>
            <person name="Alfaro M."/>
            <person name="Sun H."/>
            <person name="Tritt A."/>
            <person name="Yoshinaga Y."/>
            <person name="Zwiers L.-H."/>
            <person name="Turgeon B."/>
            <person name="Goodwin S."/>
            <person name="Spatafora J."/>
            <person name="Crous P."/>
            <person name="Grigoriev I."/>
        </authorList>
    </citation>
    <scope>NUCLEOTIDE SEQUENCE</scope>
    <source>
        <strain evidence="7">CBS 130266</strain>
    </source>
</reference>
<dbReference type="InterPro" id="IPR051462">
    <property type="entry name" value="CBS_domain-containing"/>
</dbReference>
<evidence type="ECO:0000313" key="8">
    <source>
        <dbReference type="Proteomes" id="UP000800235"/>
    </source>
</evidence>
<dbReference type="SMART" id="SM00666">
    <property type="entry name" value="PB1"/>
    <property type="match status" value="1"/>
</dbReference>
<dbReference type="EMBL" id="MU007019">
    <property type="protein sequence ID" value="KAF2433835.1"/>
    <property type="molecule type" value="Genomic_DNA"/>
</dbReference>
<dbReference type="SUPFAM" id="SSF54277">
    <property type="entry name" value="CAD &amp; PB1 domains"/>
    <property type="match status" value="1"/>
</dbReference>
<feature type="domain" description="CBS" evidence="5">
    <location>
        <begin position="269"/>
        <end position="326"/>
    </location>
</feature>
<dbReference type="SUPFAM" id="SSF54631">
    <property type="entry name" value="CBS-domain pair"/>
    <property type="match status" value="2"/>
</dbReference>
<dbReference type="Gene3D" id="3.10.20.90">
    <property type="entry name" value="Phosphatidylinositol 3-kinase Catalytic Subunit, Chain A, domain 1"/>
    <property type="match status" value="1"/>
</dbReference>
<feature type="compositionally biased region" description="Basic residues" evidence="3">
    <location>
        <begin position="78"/>
        <end position="90"/>
    </location>
</feature>
<dbReference type="InterPro" id="IPR053793">
    <property type="entry name" value="PB1-like"/>
</dbReference>
<feature type="domain" description="CBS" evidence="5">
    <location>
        <begin position="99"/>
        <end position="160"/>
    </location>
</feature>
<dbReference type="InterPro" id="IPR046342">
    <property type="entry name" value="CBS_dom_sf"/>
</dbReference>
<feature type="region of interest" description="Disordered" evidence="3">
    <location>
        <begin position="413"/>
        <end position="476"/>
    </location>
</feature>
<keyword evidence="2" id="KW-0129">CBS domain</keyword>
<feature type="compositionally biased region" description="Basic and acidic residues" evidence="3">
    <location>
        <begin position="61"/>
        <end position="77"/>
    </location>
</feature>
<dbReference type="OrthoDB" id="418595at2759"/>
<dbReference type="Pfam" id="PF00571">
    <property type="entry name" value="CBS"/>
    <property type="match status" value="4"/>
</dbReference>
<dbReference type="PANTHER" id="PTHR48108">
    <property type="entry name" value="CBS DOMAIN-CONTAINING PROTEIN CBSX2, CHLOROPLASTIC"/>
    <property type="match status" value="1"/>
</dbReference>
<feature type="region of interest" description="Disordered" evidence="3">
    <location>
        <begin position="1"/>
        <end position="92"/>
    </location>
</feature>
<dbReference type="Gene3D" id="3.10.580.10">
    <property type="entry name" value="CBS-domain"/>
    <property type="match status" value="2"/>
</dbReference>
<dbReference type="PANTHER" id="PTHR48108:SF26">
    <property type="entry name" value="CBS DOMAIN-CONTAINING PROTEIN DDB_G0289609"/>
    <property type="match status" value="1"/>
</dbReference>
<feature type="compositionally biased region" description="Polar residues" evidence="3">
    <location>
        <begin position="39"/>
        <end position="58"/>
    </location>
</feature>
<feature type="region of interest" description="Disordered" evidence="3">
    <location>
        <begin position="584"/>
        <end position="611"/>
    </location>
</feature>
<protein>
    <submittedName>
        <fullName evidence="7">CBS-domain-containing protein</fullName>
    </submittedName>
</protein>
<keyword evidence="4" id="KW-0472">Membrane</keyword>
<dbReference type="CDD" id="cd17782">
    <property type="entry name" value="CBS_pair_MUG70_2"/>
    <property type="match status" value="1"/>
</dbReference>
<dbReference type="AlphaFoldDB" id="A0A9P4U1H6"/>
<dbReference type="Proteomes" id="UP000800235">
    <property type="component" value="Unassembled WGS sequence"/>
</dbReference>
<evidence type="ECO:0000256" key="1">
    <source>
        <dbReference type="ARBA" id="ARBA00022737"/>
    </source>
</evidence>
<evidence type="ECO:0000259" key="6">
    <source>
        <dbReference type="PROSITE" id="PS51745"/>
    </source>
</evidence>
<dbReference type="CDD" id="cd17781">
    <property type="entry name" value="CBS_pair_MUG70_1"/>
    <property type="match status" value="1"/>
</dbReference>
<evidence type="ECO:0000256" key="4">
    <source>
        <dbReference type="SAM" id="Phobius"/>
    </source>
</evidence>
<keyword evidence="4" id="KW-1133">Transmembrane helix</keyword>
<feature type="compositionally biased region" description="Basic and acidic residues" evidence="3">
    <location>
        <begin position="439"/>
        <end position="450"/>
    </location>
</feature>
<feature type="compositionally biased region" description="Pro residues" evidence="3">
    <location>
        <begin position="595"/>
        <end position="604"/>
    </location>
</feature>
<gene>
    <name evidence="7" type="ORF">EJ08DRAFT_628555</name>
</gene>
<organism evidence="7 8">
    <name type="scientific">Tothia fuscella</name>
    <dbReference type="NCBI Taxonomy" id="1048955"/>
    <lineage>
        <taxon>Eukaryota</taxon>
        <taxon>Fungi</taxon>
        <taxon>Dikarya</taxon>
        <taxon>Ascomycota</taxon>
        <taxon>Pezizomycotina</taxon>
        <taxon>Dothideomycetes</taxon>
        <taxon>Pleosporomycetidae</taxon>
        <taxon>Venturiales</taxon>
        <taxon>Cylindrosympodiaceae</taxon>
        <taxon>Tothia</taxon>
    </lineage>
</organism>
<feature type="domain" description="CBS" evidence="5">
    <location>
        <begin position="166"/>
        <end position="222"/>
    </location>
</feature>
<keyword evidence="8" id="KW-1185">Reference proteome</keyword>
<comment type="caution">
    <text evidence="7">The sequence shown here is derived from an EMBL/GenBank/DDBJ whole genome shotgun (WGS) entry which is preliminary data.</text>
</comment>
<evidence type="ECO:0000256" key="2">
    <source>
        <dbReference type="PROSITE-ProRule" id="PRU00703"/>
    </source>
</evidence>
<dbReference type="SMART" id="SM00116">
    <property type="entry name" value="CBS"/>
    <property type="match status" value="4"/>
</dbReference>